<reference evidence="1 2" key="1">
    <citation type="submission" date="2024-02" db="EMBL/GenBank/DDBJ databases">
        <title>de novo genome assembly of Solanum bulbocastanum strain 11H21.</title>
        <authorList>
            <person name="Hosaka A.J."/>
        </authorList>
    </citation>
    <scope>NUCLEOTIDE SEQUENCE [LARGE SCALE GENOMIC DNA]</scope>
    <source>
        <tissue evidence="1">Young leaves</tissue>
    </source>
</reference>
<dbReference type="AlphaFoldDB" id="A0AAN8YKL8"/>
<accession>A0AAN8YKL8</accession>
<organism evidence="1 2">
    <name type="scientific">Solanum bulbocastanum</name>
    <name type="common">Wild potato</name>
    <dbReference type="NCBI Taxonomy" id="147425"/>
    <lineage>
        <taxon>Eukaryota</taxon>
        <taxon>Viridiplantae</taxon>
        <taxon>Streptophyta</taxon>
        <taxon>Embryophyta</taxon>
        <taxon>Tracheophyta</taxon>
        <taxon>Spermatophyta</taxon>
        <taxon>Magnoliopsida</taxon>
        <taxon>eudicotyledons</taxon>
        <taxon>Gunneridae</taxon>
        <taxon>Pentapetalae</taxon>
        <taxon>asterids</taxon>
        <taxon>lamiids</taxon>
        <taxon>Solanales</taxon>
        <taxon>Solanaceae</taxon>
        <taxon>Solanoideae</taxon>
        <taxon>Solaneae</taxon>
        <taxon>Solanum</taxon>
    </lineage>
</organism>
<protein>
    <submittedName>
        <fullName evidence="1">Uncharacterized protein</fullName>
    </submittedName>
</protein>
<name>A0AAN8YKL8_SOLBU</name>
<evidence type="ECO:0000313" key="2">
    <source>
        <dbReference type="Proteomes" id="UP001371456"/>
    </source>
</evidence>
<evidence type="ECO:0000313" key="1">
    <source>
        <dbReference type="EMBL" id="KAK6792508.1"/>
    </source>
</evidence>
<comment type="caution">
    <text evidence="1">The sequence shown here is derived from an EMBL/GenBank/DDBJ whole genome shotgun (WGS) entry which is preliminary data.</text>
</comment>
<sequence length="80" mass="9326">MLQVAQEIESEARFQNGFINQLVCHEFVLRFFQCTPNLLFPFHRCYHANLLECFAALCYSYGFDGALTDTSLPDLHEYIN</sequence>
<gene>
    <name evidence="1" type="ORF">RDI58_011589</name>
</gene>
<keyword evidence="2" id="KW-1185">Reference proteome</keyword>
<dbReference type="EMBL" id="JBANQN010000004">
    <property type="protein sequence ID" value="KAK6792508.1"/>
    <property type="molecule type" value="Genomic_DNA"/>
</dbReference>
<proteinExistence type="predicted"/>
<dbReference type="Proteomes" id="UP001371456">
    <property type="component" value="Unassembled WGS sequence"/>
</dbReference>